<gene>
    <name evidence="4" type="primary">LOC106068622</name>
</gene>
<keyword evidence="2" id="KW-0732">Signal</keyword>
<feature type="transmembrane region" description="Helical" evidence="1">
    <location>
        <begin position="183"/>
        <end position="206"/>
    </location>
</feature>
<proteinExistence type="predicted"/>
<evidence type="ECO:0000256" key="2">
    <source>
        <dbReference type="SAM" id="SignalP"/>
    </source>
</evidence>
<protein>
    <submittedName>
        <fullName evidence="4">Uncharacterized protein LOC106068622</fullName>
    </submittedName>
</protein>
<sequence length="209" mass="23632">MSHLANLLACARCLAVLVSLVSFTKSEWTFLEYLGINDDTVKLFFSEFCDDPGDLYWKFNGNETLFSTTSGNLTKEDNSSLSKTYRCQLDWSLIAVKCNVISVDNTTFGNVTNCSIQELNSSCSHRCIYVWTSLLDRNSFFLDVGQCQRSEERFVDYCRTSEENPPVPSSDSDDSTTGDPMKILAYCIIFLQASIISVFMGFILYIDIF</sequence>
<organism evidence="3 4">
    <name type="scientific">Biomphalaria glabrata</name>
    <name type="common">Bloodfluke planorb</name>
    <name type="synonym">Freshwater snail</name>
    <dbReference type="NCBI Taxonomy" id="6526"/>
    <lineage>
        <taxon>Eukaryota</taxon>
        <taxon>Metazoa</taxon>
        <taxon>Spiralia</taxon>
        <taxon>Lophotrochozoa</taxon>
        <taxon>Mollusca</taxon>
        <taxon>Gastropoda</taxon>
        <taxon>Heterobranchia</taxon>
        <taxon>Euthyneura</taxon>
        <taxon>Panpulmonata</taxon>
        <taxon>Hygrophila</taxon>
        <taxon>Lymnaeoidea</taxon>
        <taxon>Planorbidae</taxon>
        <taxon>Biomphalaria</taxon>
    </lineage>
</organism>
<evidence type="ECO:0000313" key="4">
    <source>
        <dbReference type="RefSeq" id="XP_055860606.1"/>
    </source>
</evidence>
<dbReference type="AlphaFoldDB" id="A0A9W2YCX0"/>
<keyword evidence="1" id="KW-0812">Transmembrane</keyword>
<dbReference type="GeneID" id="106068622"/>
<keyword evidence="3" id="KW-1185">Reference proteome</keyword>
<name>A0A9W2YCX0_BIOGL</name>
<dbReference type="RefSeq" id="XP_055860606.1">
    <property type="nucleotide sequence ID" value="XM_056004631.1"/>
</dbReference>
<feature type="chain" id="PRO_5040785774" evidence="2">
    <location>
        <begin position="27"/>
        <end position="209"/>
    </location>
</feature>
<dbReference type="Proteomes" id="UP001165740">
    <property type="component" value="Chromosome 11"/>
</dbReference>
<keyword evidence="1" id="KW-0472">Membrane</keyword>
<accession>A0A9W2YCX0</accession>
<evidence type="ECO:0000313" key="3">
    <source>
        <dbReference type="Proteomes" id="UP001165740"/>
    </source>
</evidence>
<reference evidence="4" key="1">
    <citation type="submission" date="2025-08" db="UniProtKB">
        <authorList>
            <consortium name="RefSeq"/>
        </authorList>
    </citation>
    <scope>IDENTIFICATION</scope>
</reference>
<keyword evidence="1" id="KW-1133">Transmembrane helix</keyword>
<feature type="signal peptide" evidence="2">
    <location>
        <begin position="1"/>
        <end position="26"/>
    </location>
</feature>
<evidence type="ECO:0000256" key="1">
    <source>
        <dbReference type="SAM" id="Phobius"/>
    </source>
</evidence>
<dbReference type="OrthoDB" id="6127916at2759"/>